<dbReference type="GO" id="GO:0005737">
    <property type="term" value="C:cytoplasm"/>
    <property type="evidence" value="ECO:0007669"/>
    <property type="project" value="UniProtKB-SubCell"/>
</dbReference>
<dbReference type="GO" id="GO:0006225">
    <property type="term" value="P:UDP biosynthetic process"/>
    <property type="evidence" value="ECO:0007669"/>
    <property type="project" value="TreeGrafter"/>
</dbReference>
<dbReference type="InterPro" id="IPR015963">
    <property type="entry name" value="Uridylate_kinase_bac"/>
</dbReference>
<accession>I7C5T0</accession>
<dbReference type="SUPFAM" id="SSF53633">
    <property type="entry name" value="Carbamate kinase-like"/>
    <property type="match status" value="1"/>
</dbReference>
<evidence type="ECO:0000256" key="7">
    <source>
        <dbReference type="ARBA" id="ARBA00022679"/>
    </source>
</evidence>
<evidence type="ECO:0000313" key="15">
    <source>
        <dbReference type="EMBL" id="AFO51872.1"/>
    </source>
</evidence>
<evidence type="ECO:0000256" key="3">
    <source>
        <dbReference type="ARBA" id="ARBA00007614"/>
    </source>
</evidence>
<sequence>MKKERLLLKFSGGALSSESEVFSESKLLDLASQVRELSEDYEIGIVVGGGNIWRGKDGRISFMTAPERDYMGMISTVLNGFVLQKALRAKGVESRLFSATGVERVTEDYNLFQINKALESGQVVIFSGGVGEPQFSTDSGCAIRAIEIGATRVLIGKEGVEGIYNKDPNVHSNAVFYDKITYDRLIAEDIRILDQSSLSLCRDNKLHLLIFSQEVENAFIKALKGGIKMSEVV</sequence>
<dbReference type="GO" id="GO:0044210">
    <property type="term" value="P:'de novo' CTP biosynthetic process"/>
    <property type="evidence" value="ECO:0007669"/>
    <property type="project" value="UniProtKB-UniPathway"/>
</dbReference>
<dbReference type="OrthoDB" id="9807458at2"/>
<dbReference type="STRING" id="1212765.MHLP_01460"/>
<proteinExistence type="inferred from homology"/>
<evidence type="ECO:0000256" key="1">
    <source>
        <dbReference type="ARBA" id="ARBA00004496"/>
    </source>
</evidence>
<dbReference type="PIRSF" id="PIRSF005650">
    <property type="entry name" value="Uridylate_kin"/>
    <property type="match status" value="1"/>
</dbReference>
<dbReference type="NCBIfam" id="TIGR02075">
    <property type="entry name" value="pyrH_bact"/>
    <property type="match status" value="1"/>
</dbReference>
<evidence type="ECO:0000256" key="5">
    <source>
        <dbReference type="ARBA" id="ARBA00016403"/>
    </source>
</evidence>
<dbReference type="Gene3D" id="3.40.1160.10">
    <property type="entry name" value="Acetylglutamate kinase-like"/>
    <property type="match status" value="1"/>
</dbReference>
<evidence type="ECO:0000256" key="10">
    <source>
        <dbReference type="ARBA" id="ARBA00022840"/>
    </source>
</evidence>
<dbReference type="Pfam" id="PF00696">
    <property type="entry name" value="AA_kinase"/>
    <property type="match status" value="1"/>
</dbReference>
<dbReference type="InterPro" id="IPR001048">
    <property type="entry name" value="Asp/Glu/Uridylate_kinase"/>
</dbReference>
<keyword evidence="7" id="KW-0808">Transferase</keyword>
<gene>
    <name evidence="15" type="ordered locus">MHLP_01460</name>
</gene>
<comment type="similarity">
    <text evidence="3">Belongs to the UMP kinase family.</text>
</comment>
<dbReference type="EC" id="2.7.4.22" evidence="4"/>
<evidence type="ECO:0000256" key="6">
    <source>
        <dbReference type="ARBA" id="ARBA00022490"/>
    </source>
</evidence>
<dbReference type="GO" id="GO:0033862">
    <property type="term" value="F:UMP kinase activity"/>
    <property type="evidence" value="ECO:0007669"/>
    <property type="project" value="UniProtKB-EC"/>
</dbReference>
<comment type="pathway">
    <text evidence="2">Pyrimidine metabolism; CTP biosynthesis via de novo pathway; UDP from UMP (UMPK route): step 1/1.</text>
</comment>
<feature type="domain" description="Aspartate/glutamate/uridylate kinase" evidence="14">
    <location>
        <begin position="5"/>
        <end position="212"/>
    </location>
</feature>
<evidence type="ECO:0000313" key="16">
    <source>
        <dbReference type="Proteomes" id="UP000006502"/>
    </source>
</evidence>
<keyword evidence="11" id="KW-0665">Pyrimidine biosynthesis</keyword>
<reference evidence="15 16" key="1">
    <citation type="journal article" date="2012" name="J. Bacteriol.">
        <title>Genome Sequence of "Candidatus Mycoplasma haemolamae" Strain Purdue, a Red Blood Cell Pathogen of Alpacas (Vicugna pacos) and Llamas (Lama glama).</title>
        <authorList>
            <person name="Guimaraes A.M."/>
            <person name="Toth B."/>
            <person name="Santos A.P."/>
            <person name="do Nascimento N.C."/>
            <person name="Kritchevsky J.E."/>
            <person name="Messick J.B."/>
        </authorList>
    </citation>
    <scope>NUCLEOTIDE SEQUENCE [LARGE SCALE GENOMIC DNA]</scope>
    <source>
        <strain evidence="15 16">Purdue</strain>
    </source>
</reference>
<keyword evidence="6" id="KW-0963">Cytoplasm</keyword>
<comment type="catalytic activity">
    <reaction evidence="13">
        <text>UMP + ATP = UDP + ADP</text>
        <dbReference type="Rhea" id="RHEA:24400"/>
        <dbReference type="ChEBI" id="CHEBI:30616"/>
        <dbReference type="ChEBI" id="CHEBI:57865"/>
        <dbReference type="ChEBI" id="CHEBI:58223"/>
        <dbReference type="ChEBI" id="CHEBI:456216"/>
        <dbReference type="EC" id="2.7.4.22"/>
    </reaction>
</comment>
<comment type="subcellular location">
    <subcellularLocation>
        <location evidence="1">Cytoplasm</location>
    </subcellularLocation>
</comment>
<dbReference type="UniPathway" id="UPA00159">
    <property type="reaction ID" value="UER00275"/>
</dbReference>
<keyword evidence="10" id="KW-0067">ATP-binding</keyword>
<evidence type="ECO:0000256" key="2">
    <source>
        <dbReference type="ARBA" id="ARBA00004791"/>
    </source>
</evidence>
<evidence type="ECO:0000256" key="13">
    <source>
        <dbReference type="ARBA" id="ARBA00047767"/>
    </source>
</evidence>
<keyword evidence="9 15" id="KW-0418">Kinase</keyword>
<dbReference type="HOGENOM" id="CLU_033861_0_1_14"/>
<dbReference type="Proteomes" id="UP000006502">
    <property type="component" value="Chromosome"/>
</dbReference>
<keyword evidence="8" id="KW-0547">Nucleotide-binding</keyword>
<dbReference type="InterPro" id="IPR036393">
    <property type="entry name" value="AceGlu_kinase-like_sf"/>
</dbReference>
<evidence type="ECO:0000256" key="12">
    <source>
        <dbReference type="ARBA" id="ARBA00032092"/>
    </source>
</evidence>
<evidence type="ECO:0000256" key="11">
    <source>
        <dbReference type="ARBA" id="ARBA00022975"/>
    </source>
</evidence>
<evidence type="ECO:0000256" key="4">
    <source>
        <dbReference type="ARBA" id="ARBA00012899"/>
    </source>
</evidence>
<evidence type="ECO:0000259" key="14">
    <source>
        <dbReference type="Pfam" id="PF00696"/>
    </source>
</evidence>
<keyword evidence="16" id="KW-1185">Reference proteome</keyword>
<evidence type="ECO:0000256" key="8">
    <source>
        <dbReference type="ARBA" id="ARBA00022741"/>
    </source>
</evidence>
<dbReference type="PATRIC" id="fig|1212765.3.peg.324"/>
<dbReference type="InterPro" id="IPR011817">
    <property type="entry name" value="Uridylate_kinase"/>
</dbReference>
<protein>
    <recommendedName>
        <fullName evidence="5">Uridylate kinase</fullName>
        <ecNumber evidence="4">2.7.4.22</ecNumber>
    </recommendedName>
    <alternativeName>
        <fullName evidence="12">Uridine monophosphate kinase</fullName>
    </alternativeName>
</protein>
<name>I7C5T0_MYCHA</name>
<reference evidence="16" key="2">
    <citation type="submission" date="2012-07" db="EMBL/GenBank/DDBJ databases">
        <title>Complete genome sequence of 'Candidatus Mycoplasma haemolamae'.</title>
        <authorList>
            <person name="Guimaraes A.M.S."/>
            <person name="Toth B."/>
            <person name="Santos A.P."/>
            <person name="Nascimento N.C."/>
            <person name="Sojka J.E."/>
            <person name="Messick J.B."/>
        </authorList>
    </citation>
    <scope>NUCLEOTIDE SEQUENCE [LARGE SCALE GENOMIC DNA]</scope>
    <source>
        <strain evidence="16">Purdue</strain>
    </source>
</reference>
<dbReference type="PANTHER" id="PTHR42833:SF4">
    <property type="entry name" value="URIDYLATE KINASE PUMPKIN, CHLOROPLASTIC"/>
    <property type="match status" value="1"/>
</dbReference>
<dbReference type="KEGG" id="mhl:MHLP_01460"/>
<organism evidence="15 16">
    <name type="scientific">Mycoplasma haematolamae (strain Purdue)</name>
    <dbReference type="NCBI Taxonomy" id="1212765"/>
    <lineage>
        <taxon>Bacteria</taxon>
        <taxon>Bacillati</taxon>
        <taxon>Mycoplasmatota</taxon>
        <taxon>Mollicutes</taxon>
        <taxon>Mycoplasmataceae</taxon>
        <taxon>Mycoplasma</taxon>
    </lineage>
</organism>
<dbReference type="EMBL" id="CP003731">
    <property type="protein sequence ID" value="AFO51872.1"/>
    <property type="molecule type" value="Genomic_DNA"/>
</dbReference>
<evidence type="ECO:0000256" key="9">
    <source>
        <dbReference type="ARBA" id="ARBA00022777"/>
    </source>
</evidence>
<dbReference type="AlphaFoldDB" id="I7C5T0"/>
<dbReference type="PANTHER" id="PTHR42833">
    <property type="entry name" value="URIDYLATE KINASE"/>
    <property type="match status" value="1"/>
</dbReference>
<dbReference type="GO" id="GO:0005524">
    <property type="term" value="F:ATP binding"/>
    <property type="evidence" value="ECO:0007669"/>
    <property type="project" value="UniProtKB-KW"/>
</dbReference>